<evidence type="ECO:0000313" key="8">
    <source>
        <dbReference type="Proteomes" id="UP000198802"/>
    </source>
</evidence>
<keyword evidence="4 6" id="KW-1133">Transmembrane helix</keyword>
<evidence type="ECO:0000256" key="4">
    <source>
        <dbReference type="ARBA" id="ARBA00022989"/>
    </source>
</evidence>
<dbReference type="Proteomes" id="UP000198802">
    <property type="component" value="Unassembled WGS sequence"/>
</dbReference>
<dbReference type="InterPro" id="IPR005226">
    <property type="entry name" value="UPF0014_fam"/>
</dbReference>
<feature type="transmembrane region" description="Helical" evidence="6">
    <location>
        <begin position="57"/>
        <end position="77"/>
    </location>
</feature>
<evidence type="ECO:0000256" key="5">
    <source>
        <dbReference type="ARBA" id="ARBA00023136"/>
    </source>
</evidence>
<evidence type="ECO:0000256" key="1">
    <source>
        <dbReference type="ARBA" id="ARBA00004141"/>
    </source>
</evidence>
<evidence type="ECO:0000256" key="2">
    <source>
        <dbReference type="ARBA" id="ARBA00005268"/>
    </source>
</evidence>
<comment type="similarity">
    <text evidence="2">Belongs to the UPF0014 family.</text>
</comment>
<dbReference type="AlphaFoldDB" id="A0A0S4QUP8"/>
<feature type="transmembrane region" description="Helical" evidence="6">
    <location>
        <begin position="89"/>
        <end position="111"/>
    </location>
</feature>
<feature type="transmembrane region" description="Helical" evidence="6">
    <location>
        <begin position="117"/>
        <end position="137"/>
    </location>
</feature>
<accession>A0A0S4QUP8</accession>
<keyword evidence="8" id="KW-1185">Reference proteome</keyword>
<keyword evidence="3 6" id="KW-0812">Transmembrane</keyword>
<organism evidence="7 8">
    <name type="scientific">Parafrankia irregularis</name>
    <dbReference type="NCBI Taxonomy" id="795642"/>
    <lineage>
        <taxon>Bacteria</taxon>
        <taxon>Bacillati</taxon>
        <taxon>Actinomycetota</taxon>
        <taxon>Actinomycetes</taxon>
        <taxon>Frankiales</taxon>
        <taxon>Frankiaceae</taxon>
        <taxon>Parafrankia</taxon>
    </lineage>
</organism>
<dbReference type="GO" id="GO:0005886">
    <property type="term" value="C:plasma membrane"/>
    <property type="evidence" value="ECO:0007669"/>
    <property type="project" value="TreeGrafter"/>
</dbReference>
<dbReference type="EMBL" id="FAOZ01000020">
    <property type="protein sequence ID" value="CUU58568.1"/>
    <property type="molecule type" value="Genomic_DNA"/>
</dbReference>
<dbReference type="PANTHER" id="PTHR30028">
    <property type="entry name" value="UPF0014 INNER MEMBRANE PROTEIN YBBM-RELATED"/>
    <property type="match status" value="1"/>
</dbReference>
<keyword evidence="5 6" id="KW-0472">Membrane</keyword>
<dbReference type="PANTHER" id="PTHR30028:SF0">
    <property type="entry name" value="PROTEIN ALUMINUM SENSITIVE 3"/>
    <property type="match status" value="1"/>
</dbReference>
<feature type="transmembrane region" description="Helical" evidence="6">
    <location>
        <begin position="214"/>
        <end position="235"/>
    </location>
</feature>
<evidence type="ECO:0000313" key="7">
    <source>
        <dbReference type="EMBL" id="CUU58568.1"/>
    </source>
</evidence>
<proteinExistence type="inferred from homology"/>
<name>A0A0S4QUP8_9ACTN</name>
<reference evidence="8" key="1">
    <citation type="submission" date="2015-11" db="EMBL/GenBank/DDBJ databases">
        <authorList>
            <person name="Varghese N."/>
        </authorList>
    </citation>
    <scope>NUCLEOTIDE SEQUENCE [LARGE SCALE GENOMIC DNA]</scope>
    <source>
        <strain evidence="8">DSM 45899</strain>
    </source>
</reference>
<comment type="subcellular location">
    <subcellularLocation>
        <location evidence="1">Membrane</location>
        <topology evidence="1">Multi-pass membrane protein</topology>
    </subcellularLocation>
</comment>
<protein>
    <submittedName>
        <fullName evidence="7">Putative ABC transport system permease protein</fullName>
    </submittedName>
</protein>
<gene>
    <name evidence="7" type="ORF">Ga0074812_12066</name>
</gene>
<evidence type="ECO:0000256" key="3">
    <source>
        <dbReference type="ARBA" id="ARBA00022692"/>
    </source>
</evidence>
<dbReference type="Pfam" id="PF03649">
    <property type="entry name" value="UPF0014"/>
    <property type="match status" value="1"/>
</dbReference>
<feature type="transmembrane region" description="Helical" evidence="6">
    <location>
        <begin position="6"/>
        <end position="25"/>
    </location>
</feature>
<sequence>MPMDAHLVIGLGCLVAVAAGCLLWARVDRAPAVATAVVRAVIQLTLVSLALRGVFAAPPAAVAALAVMLTAAVITAARRLTAFHRPLPAVAGSCVAGAAVTLGIVFAVPVLDPSTRHLIALSGSVFGGTMTACTLVGRRLADGLVRRRDEVEGWLALGATPRQACAQIARQAVGEALVPALDQTRTTGLVTLPGAFVGALLGGASPADAARFQIVILTGLLTAETVAAVALAYLLGAPRVLPSAGEHQPAHRGAP</sequence>
<dbReference type="RefSeq" id="WP_091281868.1">
    <property type="nucleotide sequence ID" value="NZ_FAOZ01000020.1"/>
</dbReference>
<evidence type="ECO:0000256" key="6">
    <source>
        <dbReference type="SAM" id="Phobius"/>
    </source>
</evidence>